<feature type="transmembrane region" description="Helical" evidence="1">
    <location>
        <begin position="17"/>
        <end position="40"/>
    </location>
</feature>
<keyword evidence="1" id="KW-0472">Membrane</keyword>
<name>A0A0S7Y5C4_UNCSA</name>
<proteinExistence type="predicted"/>
<evidence type="ECO:0000313" key="2">
    <source>
        <dbReference type="EMBL" id="KPJ69969.1"/>
    </source>
</evidence>
<feature type="transmembrane region" description="Helical" evidence="1">
    <location>
        <begin position="46"/>
        <end position="66"/>
    </location>
</feature>
<feature type="transmembrane region" description="Helical" evidence="1">
    <location>
        <begin position="87"/>
        <end position="109"/>
    </location>
</feature>
<organism evidence="2 3">
    <name type="scientific">candidate division WOR-1 bacterium DG_54_3</name>
    <dbReference type="NCBI Taxonomy" id="1703775"/>
    <lineage>
        <taxon>Bacteria</taxon>
        <taxon>Bacillati</taxon>
        <taxon>Saganbacteria</taxon>
    </lineage>
</organism>
<reference evidence="2 3" key="1">
    <citation type="journal article" date="2015" name="Microbiome">
        <title>Genomic resolution of linkages in carbon, nitrogen, and sulfur cycling among widespread estuary sediment bacteria.</title>
        <authorList>
            <person name="Baker B.J."/>
            <person name="Lazar C.S."/>
            <person name="Teske A.P."/>
            <person name="Dick G.J."/>
        </authorList>
    </citation>
    <scope>NUCLEOTIDE SEQUENCE [LARGE SCALE GENOMIC DNA]</scope>
    <source>
        <strain evidence="2">DG_54_3</strain>
    </source>
</reference>
<protein>
    <submittedName>
        <fullName evidence="2">Uncharacterized protein</fullName>
    </submittedName>
</protein>
<dbReference type="Proteomes" id="UP000051861">
    <property type="component" value="Unassembled WGS sequence"/>
</dbReference>
<dbReference type="EMBL" id="LIZX01000010">
    <property type="protein sequence ID" value="KPJ69969.1"/>
    <property type="molecule type" value="Genomic_DNA"/>
</dbReference>
<comment type="caution">
    <text evidence="2">The sequence shown here is derived from an EMBL/GenBank/DDBJ whole genome shotgun (WGS) entry which is preliminary data.</text>
</comment>
<gene>
    <name evidence="2" type="ORF">AMJ44_01415</name>
</gene>
<dbReference type="AlphaFoldDB" id="A0A0S7Y5C4"/>
<evidence type="ECO:0000256" key="1">
    <source>
        <dbReference type="SAM" id="Phobius"/>
    </source>
</evidence>
<keyword evidence="1" id="KW-1133">Transmembrane helix</keyword>
<sequence>MPSIVDNEKDLIPVSRLLLNLSATITWGIIGSLIIIWKIGIPSNSALVGFLLGFTTTLLVISPFIYHHNHNKILSDKETDPQKQLLTSLKFVLLFVLITAVLSLLFANIHHQFLVVLK</sequence>
<evidence type="ECO:0000313" key="3">
    <source>
        <dbReference type="Proteomes" id="UP000051861"/>
    </source>
</evidence>
<accession>A0A0S7Y5C4</accession>
<keyword evidence="1" id="KW-0812">Transmembrane</keyword>